<dbReference type="CDD" id="cd07381">
    <property type="entry name" value="MPP_CapA"/>
    <property type="match status" value="1"/>
</dbReference>
<dbReference type="EMBL" id="VOGC01000006">
    <property type="protein sequence ID" value="MQN01696.1"/>
    <property type="molecule type" value="Genomic_DNA"/>
</dbReference>
<dbReference type="InterPro" id="IPR029052">
    <property type="entry name" value="Metallo-depent_PP-like"/>
</dbReference>
<dbReference type="SUPFAM" id="SSF56300">
    <property type="entry name" value="Metallo-dependent phosphatases"/>
    <property type="match status" value="1"/>
</dbReference>
<evidence type="ECO:0000256" key="1">
    <source>
        <dbReference type="ARBA" id="ARBA00005662"/>
    </source>
</evidence>
<evidence type="ECO:0000313" key="4">
    <source>
        <dbReference type="EMBL" id="MQN01696.1"/>
    </source>
</evidence>
<dbReference type="AlphaFoldDB" id="A0A6N7IZC4"/>
<dbReference type="InterPro" id="IPR052169">
    <property type="entry name" value="CW_Biosynth-Accessory"/>
</dbReference>
<dbReference type="PANTHER" id="PTHR33393">
    <property type="entry name" value="POLYGLUTAMINE SYNTHESIS ACCESSORY PROTEIN RV0574C-RELATED"/>
    <property type="match status" value="1"/>
</dbReference>
<evidence type="ECO:0000313" key="5">
    <source>
        <dbReference type="Proteomes" id="UP000460257"/>
    </source>
</evidence>
<feature type="compositionally biased region" description="Polar residues" evidence="2">
    <location>
        <begin position="61"/>
        <end position="72"/>
    </location>
</feature>
<feature type="region of interest" description="Disordered" evidence="2">
    <location>
        <begin position="60"/>
        <end position="91"/>
    </location>
</feature>
<dbReference type="PANTHER" id="PTHR33393:SF13">
    <property type="entry name" value="PGA BIOSYNTHESIS PROTEIN CAPA"/>
    <property type="match status" value="1"/>
</dbReference>
<protein>
    <submittedName>
        <fullName evidence="4">CapA family protein</fullName>
    </submittedName>
</protein>
<evidence type="ECO:0000256" key="2">
    <source>
        <dbReference type="SAM" id="MobiDB-lite"/>
    </source>
</evidence>
<comment type="similarity">
    <text evidence="1">Belongs to the CapA family.</text>
</comment>
<keyword evidence="5" id="KW-1185">Reference proteome</keyword>
<proteinExistence type="inferred from homology"/>
<dbReference type="Gene3D" id="3.60.21.10">
    <property type="match status" value="1"/>
</dbReference>
<accession>A0A6N7IZC4</accession>
<evidence type="ECO:0000259" key="3">
    <source>
        <dbReference type="SMART" id="SM00854"/>
    </source>
</evidence>
<dbReference type="SMART" id="SM00854">
    <property type="entry name" value="PGA_cap"/>
    <property type="match status" value="1"/>
</dbReference>
<comment type="caution">
    <text evidence="4">The sequence shown here is derived from an EMBL/GenBank/DDBJ whole genome shotgun (WGS) entry which is preliminary data.</text>
</comment>
<feature type="domain" description="Capsule synthesis protein CapA" evidence="3">
    <location>
        <begin position="186"/>
        <end position="435"/>
    </location>
</feature>
<dbReference type="Proteomes" id="UP000460257">
    <property type="component" value="Unassembled WGS sequence"/>
</dbReference>
<sequence>MIHVHAVPEKSTNSATEERAQSHFLDMSSKKRGLIPLFILSVIITLSACSADKPAIDKMSANRTASEKNTTNKADEDVGQKKDPATEKKKTDAKNKILKKASDGFFAGESEKDRAGFLDWFEKTYGDKTLETIADNGVFDDSTVWQNSTGRTIKTLFWDYHAAAEDPFYKANLRREIKTSKSGEAEFLFSGDLTLAEHTATTVLMDKNPNLLSQCFDQSLMDTMRSADFFTVNNEFCYGTKNIGKPISGKTFTFRADPKRAKLLNRIGVDLVSLANNHVYDYGKDAFLYTLSTLKKDKVPYVGAGKNLTEAKRAYYVTADGRTVAILAGTQIERSANYTKAVAADSPGVLKCLNPTEYVRAIRTAKKYADTVFVICHWGTEGTHQYGDDQTKLAKKFIKEGADAVIGGHTHTLQAVEYVDSAPVFYSLGNFFFSTTMKQPKGYDTGLAKITVKRNGKISAEFIPCRFSGGKTSKLKSGSAKYRRVISDMNSWSQTAVIQKNGMIKRK</sequence>
<dbReference type="Pfam" id="PF09587">
    <property type="entry name" value="PGA_cap"/>
    <property type="match status" value="1"/>
</dbReference>
<feature type="compositionally biased region" description="Basic and acidic residues" evidence="2">
    <location>
        <begin position="73"/>
        <end position="91"/>
    </location>
</feature>
<organism evidence="4 5">
    <name type="scientific">Candidatus Weimeria bifida</name>
    <dbReference type="NCBI Taxonomy" id="2599074"/>
    <lineage>
        <taxon>Bacteria</taxon>
        <taxon>Bacillati</taxon>
        <taxon>Bacillota</taxon>
        <taxon>Clostridia</taxon>
        <taxon>Lachnospirales</taxon>
        <taxon>Lachnospiraceae</taxon>
        <taxon>Candidatus Weimeria</taxon>
    </lineage>
</organism>
<reference evidence="4" key="1">
    <citation type="journal article" date="2020" name="Appl. Environ. Microbiol.">
        <title>Medium-Chain Fatty Acid Synthesis by 'Candidatus Weimeria bifida' gen. nov., sp. nov., and 'Candidatus Pseudoramibacter fermentans' sp. nov.</title>
        <authorList>
            <person name="Scarborough M.J."/>
            <person name="Myers K.S."/>
            <person name="Donohue T.J."/>
            <person name="Noguera D.R."/>
        </authorList>
    </citation>
    <scope>NUCLEOTIDE SEQUENCE</scope>
    <source>
        <strain evidence="4">LCO1.1</strain>
    </source>
</reference>
<gene>
    <name evidence="4" type="ORF">FRC54_07210</name>
</gene>
<name>A0A6N7IZC4_9FIRM</name>
<dbReference type="InterPro" id="IPR019079">
    <property type="entry name" value="Capsule_synth_CapA"/>
</dbReference>